<dbReference type="InterPro" id="IPR001789">
    <property type="entry name" value="Sig_transdc_resp-reg_receiver"/>
</dbReference>
<dbReference type="Gene3D" id="3.30.70.270">
    <property type="match status" value="1"/>
</dbReference>
<dbReference type="SMART" id="SM00267">
    <property type="entry name" value="GGDEF"/>
    <property type="match status" value="1"/>
</dbReference>
<dbReference type="SUPFAM" id="SSF52172">
    <property type="entry name" value="CheY-like"/>
    <property type="match status" value="1"/>
</dbReference>
<dbReference type="PROSITE" id="PS50110">
    <property type="entry name" value="RESPONSE_REGULATORY"/>
    <property type="match status" value="1"/>
</dbReference>
<keyword evidence="7" id="KW-1185">Reference proteome</keyword>
<dbReference type="PANTHER" id="PTHR45138:SF9">
    <property type="entry name" value="DIGUANYLATE CYCLASE DGCM-RELATED"/>
    <property type="match status" value="1"/>
</dbReference>
<keyword evidence="3" id="KW-0597">Phosphoprotein</keyword>
<proteinExistence type="predicted"/>
<dbReference type="KEGG" id="gtl:EP073_01985"/>
<dbReference type="Proteomes" id="UP000287502">
    <property type="component" value="Chromosome"/>
</dbReference>
<feature type="domain" description="Response regulatory" evidence="4">
    <location>
        <begin position="8"/>
        <end position="125"/>
    </location>
</feature>
<dbReference type="CDD" id="cd00156">
    <property type="entry name" value="REC"/>
    <property type="match status" value="1"/>
</dbReference>
<dbReference type="InterPro" id="IPR043128">
    <property type="entry name" value="Rev_trsase/Diguanyl_cyclase"/>
</dbReference>
<dbReference type="EC" id="2.7.7.65" evidence="1"/>
<sequence length="297" mass="33455">MDKETHLNVLIVEDNPGDARLIEIMLHDSPQFDFRCKKTDRLSYALEILAAAHFDVILLDLALPDSFGLETFIKARESTPKTPIVVLTGNDDETIALSAVREGAQDYIVKGQFDEKQLVRAINYAIERQKTVLHLHKMSFKDELTGLNNRRGFMIKADELLKISRRGTGVFTIYFIDLDGMKHINDNLGHSEGDKALIDMADIMRKSFRESDITARLGGDEFAAAVILEEQTDAGTVRSRLGEKISRLNDSEIRSYKLSASIGWAFCNDKVSGLEELLNMADEVMYAEKKKRKNPVS</sequence>
<dbReference type="Pfam" id="PF00072">
    <property type="entry name" value="Response_reg"/>
    <property type="match status" value="1"/>
</dbReference>
<name>A0A3R5UZP4_9BACT</name>
<dbReference type="SMART" id="SM00448">
    <property type="entry name" value="REC"/>
    <property type="match status" value="1"/>
</dbReference>
<dbReference type="InterPro" id="IPR011006">
    <property type="entry name" value="CheY-like_superfamily"/>
</dbReference>
<dbReference type="GO" id="GO:0052621">
    <property type="term" value="F:diguanylate cyclase activity"/>
    <property type="evidence" value="ECO:0007669"/>
    <property type="project" value="UniProtKB-EC"/>
</dbReference>
<dbReference type="GO" id="GO:0005886">
    <property type="term" value="C:plasma membrane"/>
    <property type="evidence" value="ECO:0007669"/>
    <property type="project" value="TreeGrafter"/>
</dbReference>
<evidence type="ECO:0000259" key="4">
    <source>
        <dbReference type="PROSITE" id="PS50110"/>
    </source>
</evidence>
<comment type="catalytic activity">
    <reaction evidence="2">
        <text>2 GTP = 3',3'-c-di-GMP + 2 diphosphate</text>
        <dbReference type="Rhea" id="RHEA:24898"/>
        <dbReference type="ChEBI" id="CHEBI:33019"/>
        <dbReference type="ChEBI" id="CHEBI:37565"/>
        <dbReference type="ChEBI" id="CHEBI:58805"/>
        <dbReference type="EC" id="2.7.7.65"/>
    </reaction>
</comment>
<organism evidence="6 7">
    <name type="scientific">Geovibrio thiophilus</name>
    <dbReference type="NCBI Taxonomy" id="139438"/>
    <lineage>
        <taxon>Bacteria</taxon>
        <taxon>Pseudomonadati</taxon>
        <taxon>Deferribacterota</taxon>
        <taxon>Deferribacteres</taxon>
        <taxon>Deferribacterales</taxon>
        <taxon>Geovibrionaceae</taxon>
        <taxon>Geovibrio</taxon>
    </lineage>
</organism>
<feature type="modified residue" description="4-aspartylphosphate" evidence="3">
    <location>
        <position position="60"/>
    </location>
</feature>
<dbReference type="InterPro" id="IPR029787">
    <property type="entry name" value="Nucleotide_cyclase"/>
</dbReference>
<dbReference type="PROSITE" id="PS50887">
    <property type="entry name" value="GGDEF"/>
    <property type="match status" value="1"/>
</dbReference>
<accession>A0A3R5UZP4</accession>
<dbReference type="GO" id="GO:0000160">
    <property type="term" value="P:phosphorelay signal transduction system"/>
    <property type="evidence" value="ECO:0007669"/>
    <property type="project" value="InterPro"/>
</dbReference>
<dbReference type="RefSeq" id="WP_128465495.1">
    <property type="nucleotide sequence ID" value="NZ_CP035108.1"/>
</dbReference>
<evidence type="ECO:0000256" key="3">
    <source>
        <dbReference type="PROSITE-ProRule" id="PRU00169"/>
    </source>
</evidence>
<evidence type="ECO:0000313" key="6">
    <source>
        <dbReference type="EMBL" id="QAR32208.1"/>
    </source>
</evidence>
<dbReference type="Gene3D" id="3.40.50.2300">
    <property type="match status" value="1"/>
</dbReference>
<dbReference type="Pfam" id="PF00990">
    <property type="entry name" value="GGDEF"/>
    <property type="match status" value="1"/>
</dbReference>
<evidence type="ECO:0000256" key="2">
    <source>
        <dbReference type="ARBA" id="ARBA00034247"/>
    </source>
</evidence>
<dbReference type="InterPro" id="IPR000160">
    <property type="entry name" value="GGDEF_dom"/>
</dbReference>
<evidence type="ECO:0000256" key="1">
    <source>
        <dbReference type="ARBA" id="ARBA00012528"/>
    </source>
</evidence>
<gene>
    <name evidence="6" type="ORF">EP073_01985</name>
</gene>
<protein>
    <recommendedName>
        <fullName evidence="1">diguanylate cyclase</fullName>
        <ecNumber evidence="1">2.7.7.65</ecNumber>
    </recommendedName>
</protein>
<feature type="domain" description="GGDEF" evidence="5">
    <location>
        <begin position="169"/>
        <end position="297"/>
    </location>
</feature>
<dbReference type="OrthoDB" id="9759607at2"/>
<dbReference type="CDD" id="cd01949">
    <property type="entry name" value="GGDEF"/>
    <property type="match status" value="1"/>
</dbReference>
<evidence type="ECO:0000313" key="7">
    <source>
        <dbReference type="Proteomes" id="UP000287502"/>
    </source>
</evidence>
<dbReference type="GO" id="GO:0043709">
    <property type="term" value="P:cell adhesion involved in single-species biofilm formation"/>
    <property type="evidence" value="ECO:0007669"/>
    <property type="project" value="TreeGrafter"/>
</dbReference>
<dbReference type="EMBL" id="CP035108">
    <property type="protein sequence ID" value="QAR32208.1"/>
    <property type="molecule type" value="Genomic_DNA"/>
</dbReference>
<dbReference type="InterPro" id="IPR050469">
    <property type="entry name" value="Diguanylate_Cyclase"/>
</dbReference>
<dbReference type="GO" id="GO:1902201">
    <property type="term" value="P:negative regulation of bacterial-type flagellum-dependent cell motility"/>
    <property type="evidence" value="ECO:0007669"/>
    <property type="project" value="TreeGrafter"/>
</dbReference>
<dbReference type="PANTHER" id="PTHR45138">
    <property type="entry name" value="REGULATORY COMPONENTS OF SENSORY TRANSDUCTION SYSTEM"/>
    <property type="match status" value="1"/>
</dbReference>
<dbReference type="NCBIfam" id="TIGR00254">
    <property type="entry name" value="GGDEF"/>
    <property type="match status" value="1"/>
</dbReference>
<evidence type="ECO:0000259" key="5">
    <source>
        <dbReference type="PROSITE" id="PS50887"/>
    </source>
</evidence>
<reference evidence="6 7" key="1">
    <citation type="submission" date="2019-01" db="EMBL/GenBank/DDBJ databases">
        <title>Geovibrio thiophilus DSM 11263, complete genome.</title>
        <authorList>
            <person name="Spring S."/>
            <person name="Bunk B."/>
            <person name="Sproer C."/>
        </authorList>
    </citation>
    <scope>NUCLEOTIDE SEQUENCE [LARGE SCALE GENOMIC DNA]</scope>
    <source>
        <strain evidence="6 7">DSM 11263</strain>
    </source>
</reference>
<dbReference type="SUPFAM" id="SSF55073">
    <property type="entry name" value="Nucleotide cyclase"/>
    <property type="match status" value="1"/>
</dbReference>
<dbReference type="AlphaFoldDB" id="A0A3R5UZP4"/>